<feature type="transmembrane region" description="Helical" evidence="7">
    <location>
        <begin position="106"/>
        <end position="126"/>
    </location>
</feature>
<keyword evidence="5 7" id="KW-1133">Transmembrane helix</keyword>
<dbReference type="InterPro" id="IPR005828">
    <property type="entry name" value="MFS_sugar_transport-like"/>
</dbReference>
<comment type="similarity">
    <text evidence="2">Belongs to the major facilitator superfamily. Sugar transporter (TC 2.A.1.1) family.</text>
</comment>
<dbReference type="GeneID" id="27351714"/>
<dbReference type="InterPro" id="IPR020846">
    <property type="entry name" value="MFS_dom"/>
</dbReference>
<dbReference type="Pfam" id="PF00083">
    <property type="entry name" value="Sugar_tr"/>
    <property type="match status" value="1"/>
</dbReference>
<dbReference type="GO" id="GO:0005351">
    <property type="term" value="F:carbohydrate:proton symporter activity"/>
    <property type="evidence" value="ECO:0007669"/>
    <property type="project" value="TreeGrafter"/>
</dbReference>
<feature type="transmembrane region" description="Helical" evidence="7">
    <location>
        <begin position="326"/>
        <end position="345"/>
    </location>
</feature>
<name>A0A0D2CEY0_9EURO</name>
<dbReference type="GO" id="GO:0016020">
    <property type="term" value="C:membrane"/>
    <property type="evidence" value="ECO:0007669"/>
    <property type="project" value="UniProtKB-SubCell"/>
</dbReference>
<keyword evidence="10" id="KW-1185">Reference proteome</keyword>
<dbReference type="FunFam" id="1.20.1250.20:FF:000134">
    <property type="entry name" value="MFS sugar transporter protein"/>
    <property type="match status" value="1"/>
</dbReference>
<evidence type="ECO:0000256" key="3">
    <source>
        <dbReference type="ARBA" id="ARBA00022448"/>
    </source>
</evidence>
<dbReference type="PROSITE" id="PS50850">
    <property type="entry name" value="MFS"/>
    <property type="match status" value="1"/>
</dbReference>
<dbReference type="OrthoDB" id="4144250at2759"/>
<evidence type="ECO:0000256" key="7">
    <source>
        <dbReference type="SAM" id="Phobius"/>
    </source>
</evidence>
<dbReference type="AlphaFoldDB" id="A0A0D2CEY0"/>
<dbReference type="InterPro" id="IPR050360">
    <property type="entry name" value="MFS_Sugar_Transporters"/>
</dbReference>
<evidence type="ECO:0000259" key="8">
    <source>
        <dbReference type="PROSITE" id="PS50850"/>
    </source>
</evidence>
<keyword evidence="3" id="KW-0813">Transport</keyword>
<sequence length="514" mass="57070">MGLAGAAIDTKVASFAHIQNGANKYWWLDPGLRWNVIHCIGLCGTLFFNGYDGSLLNGLQSIDAWQEYFNHPSSNTLGLMTSAAYFPGLVSSFLADFAAQRYGKRLVVWICSAFAIAGALLISLSTHSSMFIGGRALLGFGVQGSLVVAAPLLQEIAHPRYRAKMGAFYMAAWYIASLLSAIICRGCLNLSGNKAWRIPCFFMIVGPAFTILATLNMMESPRWLVKRDEVDKARTVLARYHANGNVDDPLVLYEMREIQEALREEVIHAQISYLDFLRTKANRHRILIVIVTAIGTAWAGNSIISFYLSPILDSLGIKETAQQLDILIGMNAWNFVVSVLASLAVDRAGRRPLWLSSTAGCFVCMVIVMGLSAGYAEFGLLSAGTATIPFLFIFFGFYDLAWTVLSYSYPVEILTFSMRTKGQAIFVWTQTAALAITTWANPVALTSLHWKYYSVFIAILFVIFVIIYFFYPETRNLTIEEIAVVFDGDEALKIIDVTREGKETELQMQISHIE</sequence>
<feature type="transmembrane region" description="Helical" evidence="7">
    <location>
        <begin position="132"/>
        <end position="153"/>
    </location>
</feature>
<feature type="transmembrane region" description="Helical" evidence="7">
    <location>
        <begin position="352"/>
        <end position="376"/>
    </location>
</feature>
<protein>
    <recommendedName>
        <fullName evidence="8">Major facilitator superfamily (MFS) profile domain-containing protein</fullName>
    </recommendedName>
</protein>
<evidence type="ECO:0000256" key="4">
    <source>
        <dbReference type="ARBA" id="ARBA00022692"/>
    </source>
</evidence>
<feature type="transmembrane region" description="Helical" evidence="7">
    <location>
        <begin position="165"/>
        <end position="183"/>
    </location>
</feature>
<dbReference type="PROSITE" id="PS00216">
    <property type="entry name" value="SUGAR_TRANSPORT_1"/>
    <property type="match status" value="1"/>
</dbReference>
<gene>
    <name evidence="9" type="ORF">PV07_12520</name>
</gene>
<evidence type="ECO:0000313" key="9">
    <source>
        <dbReference type="EMBL" id="KIW22104.1"/>
    </source>
</evidence>
<dbReference type="InterPro" id="IPR036259">
    <property type="entry name" value="MFS_trans_sf"/>
</dbReference>
<evidence type="ECO:0000313" key="10">
    <source>
        <dbReference type="Proteomes" id="UP000054466"/>
    </source>
</evidence>
<dbReference type="HOGENOM" id="CLU_001265_30_13_1"/>
<reference evidence="9 10" key="1">
    <citation type="submission" date="2015-01" db="EMBL/GenBank/DDBJ databases">
        <title>The Genome Sequence of Cladophialophora immunda CBS83496.</title>
        <authorList>
            <consortium name="The Broad Institute Genomics Platform"/>
            <person name="Cuomo C."/>
            <person name="de Hoog S."/>
            <person name="Gorbushina A."/>
            <person name="Stielow B."/>
            <person name="Teixiera M."/>
            <person name="Abouelleil A."/>
            <person name="Chapman S.B."/>
            <person name="Priest M."/>
            <person name="Young S.K."/>
            <person name="Wortman J."/>
            <person name="Nusbaum C."/>
            <person name="Birren B."/>
        </authorList>
    </citation>
    <scope>NUCLEOTIDE SEQUENCE [LARGE SCALE GENOMIC DNA]</scope>
    <source>
        <strain evidence="9 10">CBS 83496</strain>
    </source>
</reference>
<keyword evidence="4 7" id="KW-0812">Transmembrane</keyword>
<feature type="transmembrane region" description="Helical" evidence="7">
    <location>
        <begin position="77"/>
        <end position="99"/>
    </location>
</feature>
<feature type="transmembrane region" description="Helical" evidence="7">
    <location>
        <begin position="286"/>
        <end position="306"/>
    </location>
</feature>
<dbReference type="Gene3D" id="1.20.1250.20">
    <property type="entry name" value="MFS general substrate transporter like domains"/>
    <property type="match status" value="1"/>
</dbReference>
<dbReference type="RefSeq" id="XP_016242320.1">
    <property type="nucleotide sequence ID" value="XM_016400052.1"/>
</dbReference>
<dbReference type="SUPFAM" id="SSF103473">
    <property type="entry name" value="MFS general substrate transporter"/>
    <property type="match status" value="1"/>
</dbReference>
<feature type="domain" description="Major facilitator superfamily (MFS) profile" evidence="8">
    <location>
        <begin position="38"/>
        <end position="475"/>
    </location>
</feature>
<evidence type="ECO:0000256" key="6">
    <source>
        <dbReference type="ARBA" id="ARBA00023136"/>
    </source>
</evidence>
<dbReference type="InterPro" id="IPR005829">
    <property type="entry name" value="Sugar_transporter_CS"/>
</dbReference>
<keyword evidence="6 7" id="KW-0472">Membrane</keyword>
<feature type="transmembrane region" description="Helical" evidence="7">
    <location>
        <begin position="422"/>
        <end position="440"/>
    </location>
</feature>
<evidence type="ECO:0000256" key="5">
    <source>
        <dbReference type="ARBA" id="ARBA00022989"/>
    </source>
</evidence>
<dbReference type="PANTHER" id="PTHR48022:SF52">
    <property type="entry name" value="SUGAR TRANSPORTER, PUTATIVE-RELATED"/>
    <property type="match status" value="1"/>
</dbReference>
<dbReference type="PANTHER" id="PTHR48022">
    <property type="entry name" value="PLASTIDIC GLUCOSE TRANSPORTER 4"/>
    <property type="match status" value="1"/>
</dbReference>
<feature type="transmembrane region" description="Helical" evidence="7">
    <location>
        <begin position="388"/>
        <end position="410"/>
    </location>
</feature>
<proteinExistence type="inferred from homology"/>
<accession>A0A0D2CEY0</accession>
<dbReference type="VEuPathDB" id="FungiDB:PV07_12520"/>
<organism evidence="9 10">
    <name type="scientific">Cladophialophora immunda</name>
    <dbReference type="NCBI Taxonomy" id="569365"/>
    <lineage>
        <taxon>Eukaryota</taxon>
        <taxon>Fungi</taxon>
        <taxon>Dikarya</taxon>
        <taxon>Ascomycota</taxon>
        <taxon>Pezizomycotina</taxon>
        <taxon>Eurotiomycetes</taxon>
        <taxon>Chaetothyriomycetidae</taxon>
        <taxon>Chaetothyriales</taxon>
        <taxon>Herpotrichiellaceae</taxon>
        <taxon>Cladophialophora</taxon>
    </lineage>
</organism>
<evidence type="ECO:0000256" key="1">
    <source>
        <dbReference type="ARBA" id="ARBA00004141"/>
    </source>
</evidence>
<feature type="transmembrane region" description="Helical" evidence="7">
    <location>
        <begin position="195"/>
        <end position="217"/>
    </location>
</feature>
<comment type="subcellular location">
    <subcellularLocation>
        <location evidence="1">Membrane</location>
        <topology evidence="1">Multi-pass membrane protein</topology>
    </subcellularLocation>
</comment>
<dbReference type="Proteomes" id="UP000054466">
    <property type="component" value="Unassembled WGS sequence"/>
</dbReference>
<evidence type="ECO:0000256" key="2">
    <source>
        <dbReference type="ARBA" id="ARBA00010992"/>
    </source>
</evidence>
<dbReference type="EMBL" id="KN847049">
    <property type="protein sequence ID" value="KIW22104.1"/>
    <property type="molecule type" value="Genomic_DNA"/>
</dbReference>
<feature type="transmembrane region" description="Helical" evidence="7">
    <location>
        <begin position="452"/>
        <end position="471"/>
    </location>
</feature>